<comment type="subcellular location">
    <subcellularLocation>
        <location evidence="1 8">Membrane</location>
        <topology evidence="1 8">Multi-pass membrane protein</topology>
    </subcellularLocation>
</comment>
<evidence type="ECO:0000256" key="1">
    <source>
        <dbReference type="ARBA" id="ARBA00004141"/>
    </source>
</evidence>
<evidence type="ECO:0000256" key="5">
    <source>
        <dbReference type="ARBA" id="ARBA00022989"/>
    </source>
</evidence>
<dbReference type="GO" id="GO:0016020">
    <property type="term" value="C:membrane"/>
    <property type="evidence" value="ECO:0007669"/>
    <property type="project" value="UniProtKB-SubCell"/>
</dbReference>
<feature type="compositionally biased region" description="Gly residues" evidence="9">
    <location>
        <begin position="273"/>
        <end position="285"/>
    </location>
</feature>
<comment type="caution">
    <text evidence="11">The sequence shown here is derived from an EMBL/GenBank/DDBJ whole genome shotgun (WGS) entry which is preliminary data.</text>
</comment>
<evidence type="ECO:0000313" key="11">
    <source>
        <dbReference type="EMBL" id="KXZ43621.1"/>
    </source>
</evidence>
<keyword evidence="12" id="KW-1185">Reference proteome</keyword>
<gene>
    <name evidence="8" type="primary">MLO</name>
    <name evidence="11" type="ORF">GPECTOR_85g351</name>
</gene>
<keyword evidence="3 8" id="KW-0812">Transmembrane</keyword>
<dbReference type="Pfam" id="PF03094">
    <property type="entry name" value="Mlo"/>
    <property type="match status" value="1"/>
</dbReference>
<evidence type="ECO:0000256" key="3">
    <source>
        <dbReference type="ARBA" id="ARBA00022692"/>
    </source>
</evidence>
<keyword evidence="7 8" id="KW-0568">Pathogenesis-related protein</keyword>
<feature type="region of interest" description="Disordered" evidence="9">
    <location>
        <begin position="474"/>
        <end position="536"/>
    </location>
</feature>
<feature type="compositionally biased region" description="Low complexity" evidence="9">
    <location>
        <begin position="383"/>
        <end position="418"/>
    </location>
</feature>
<evidence type="ECO:0000256" key="6">
    <source>
        <dbReference type="ARBA" id="ARBA00023136"/>
    </source>
</evidence>
<proteinExistence type="inferred from homology"/>
<dbReference type="PANTHER" id="PTHR31942">
    <property type="entry name" value="MLO-LIKE PROTEIN 1"/>
    <property type="match status" value="1"/>
</dbReference>
<dbReference type="GO" id="GO:0006952">
    <property type="term" value="P:defense response"/>
    <property type="evidence" value="ECO:0007669"/>
    <property type="project" value="UniProtKB-KW"/>
</dbReference>
<feature type="transmembrane region" description="Helical" evidence="10">
    <location>
        <begin position="138"/>
        <end position="165"/>
    </location>
</feature>
<keyword evidence="8" id="KW-0112">Calmodulin-binding</keyword>
<comment type="function">
    <text evidence="8">May be involved in modulation of pathogen defense and leaf cell death.</text>
</comment>
<evidence type="ECO:0000256" key="7">
    <source>
        <dbReference type="ARBA" id="ARBA00023265"/>
    </source>
</evidence>
<feature type="compositionally biased region" description="Polar residues" evidence="9">
    <location>
        <begin position="426"/>
        <end position="435"/>
    </location>
</feature>
<organism evidence="11 12">
    <name type="scientific">Gonium pectorale</name>
    <name type="common">Green alga</name>
    <dbReference type="NCBI Taxonomy" id="33097"/>
    <lineage>
        <taxon>Eukaryota</taxon>
        <taxon>Viridiplantae</taxon>
        <taxon>Chlorophyta</taxon>
        <taxon>core chlorophytes</taxon>
        <taxon>Chlorophyceae</taxon>
        <taxon>CS clade</taxon>
        <taxon>Chlamydomonadales</taxon>
        <taxon>Volvocaceae</taxon>
        <taxon>Gonium</taxon>
    </lineage>
</organism>
<evidence type="ECO:0000256" key="9">
    <source>
        <dbReference type="SAM" id="MobiDB-lite"/>
    </source>
</evidence>
<dbReference type="STRING" id="33097.A0A150G1D3"/>
<dbReference type="EMBL" id="LSYV01000086">
    <property type="protein sequence ID" value="KXZ43621.1"/>
    <property type="molecule type" value="Genomic_DNA"/>
</dbReference>
<evidence type="ECO:0000256" key="10">
    <source>
        <dbReference type="SAM" id="Phobius"/>
    </source>
</evidence>
<dbReference type="AlphaFoldDB" id="A0A150G1D3"/>
<evidence type="ECO:0000256" key="8">
    <source>
        <dbReference type="RuleBase" id="RU280816"/>
    </source>
</evidence>
<feature type="region of interest" description="Disordered" evidence="9">
    <location>
        <begin position="263"/>
        <end position="294"/>
    </location>
</feature>
<sequence length="586" mass="59092">MTPTSVGGWSEALDHATSVAVCEASDGGLADGLGAGVERAKSVIATAASTVADRIGKADVVKVSAVQQERVRRALEAHRGKGFENADAAQFFWFRNPKVIAYLFNWAYYENSLSIALLIFSLVLGYEDEWVFKGTPFWAVMLLLVADFVILVHSCLYVLPLYALITPVGSHCPKDVLRRAIKAGVFPRQTAVLAKAMHLQIKARATPRTSPLIQRAARRLEPIGAFVHAGHMQMHGPEGSTGGGAYATAAGGWYGAAGTAMPAQGRGLASSGQPGGAGGLVGGGSSRDLEAGGAGTPKAMWAMARPGDRRPPTAQLLSVDSNFPVGPLSSSAAAAAAAVAAASRVSPAAPDGSPLHPHPSGGPSMGALARLFRGGGAGGGGRSTSLRSDSRGSGAAGGATASTTITTTATTATTTTTSPPHHHDSLSTMSVSSASGHHATTRDEVVPFNCSVRSSTGEPVTLAAAIGGAGQAHAKPLHSAAARGPGGGPDGSSHHSAGSGGGAGNADSTGGLDMSFLRGAGPLVPQPSNLSVSSSLGRSGSITALMAGMYRGAVTHMSPEERRAASSAAPRVRGGRGLDFTLVPDK</sequence>
<dbReference type="InterPro" id="IPR004326">
    <property type="entry name" value="Mlo"/>
</dbReference>
<protein>
    <recommendedName>
        <fullName evidence="8">MLO-like protein</fullName>
    </recommendedName>
</protein>
<keyword evidence="6 8" id="KW-0472">Membrane</keyword>
<dbReference type="PANTHER" id="PTHR31942:SF127">
    <property type="entry name" value="ION TRANSPORT DOMAIN-CONTAINING PROTEIN"/>
    <property type="match status" value="1"/>
</dbReference>
<dbReference type="GO" id="GO:0005516">
    <property type="term" value="F:calmodulin binding"/>
    <property type="evidence" value="ECO:0007669"/>
    <property type="project" value="UniProtKB-KW"/>
</dbReference>
<feature type="compositionally biased region" description="Low complexity" evidence="9">
    <location>
        <begin position="474"/>
        <end position="483"/>
    </location>
</feature>
<feature type="region of interest" description="Disordered" evidence="9">
    <location>
        <begin position="559"/>
        <end position="586"/>
    </location>
</feature>
<keyword evidence="5 8" id="KW-1133">Transmembrane helix</keyword>
<reference evidence="12" key="1">
    <citation type="journal article" date="2016" name="Nat. Commun.">
        <title>The Gonium pectorale genome demonstrates co-option of cell cycle regulation during the evolution of multicellularity.</title>
        <authorList>
            <person name="Hanschen E.R."/>
            <person name="Marriage T.N."/>
            <person name="Ferris P.J."/>
            <person name="Hamaji T."/>
            <person name="Toyoda A."/>
            <person name="Fujiyama A."/>
            <person name="Neme R."/>
            <person name="Noguchi H."/>
            <person name="Minakuchi Y."/>
            <person name="Suzuki M."/>
            <person name="Kawai-Toyooka H."/>
            <person name="Smith D.R."/>
            <person name="Sparks H."/>
            <person name="Anderson J."/>
            <person name="Bakaric R."/>
            <person name="Luria V."/>
            <person name="Karger A."/>
            <person name="Kirschner M.W."/>
            <person name="Durand P.M."/>
            <person name="Michod R.E."/>
            <person name="Nozaki H."/>
            <person name="Olson B.J."/>
        </authorList>
    </citation>
    <scope>NUCLEOTIDE SEQUENCE [LARGE SCALE GENOMIC DNA]</scope>
    <source>
        <strain evidence="12">NIES-2863</strain>
    </source>
</reference>
<keyword evidence="4 8" id="KW-0611">Plant defense</keyword>
<accession>A0A150G1D3</accession>
<name>A0A150G1D3_GONPE</name>
<comment type="domain">
    <text evidence="8">The C-terminus contains a calmodulin-binding domain, which binds calmodulin in a calcium-dependent fashion.</text>
</comment>
<comment type="similarity">
    <text evidence="2 8">Belongs to the MLO family.</text>
</comment>
<dbReference type="OrthoDB" id="547565at2759"/>
<feature type="region of interest" description="Disordered" evidence="9">
    <location>
        <begin position="346"/>
        <end position="441"/>
    </location>
</feature>
<evidence type="ECO:0000256" key="2">
    <source>
        <dbReference type="ARBA" id="ARBA00006574"/>
    </source>
</evidence>
<feature type="compositionally biased region" description="Low complexity" evidence="9">
    <location>
        <begin position="346"/>
        <end position="372"/>
    </location>
</feature>
<evidence type="ECO:0000313" key="12">
    <source>
        <dbReference type="Proteomes" id="UP000075714"/>
    </source>
</evidence>
<feature type="transmembrane region" description="Helical" evidence="10">
    <location>
        <begin position="106"/>
        <end position="126"/>
    </location>
</feature>
<feature type="compositionally biased region" description="Gly residues" evidence="9">
    <location>
        <begin position="373"/>
        <end position="382"/>
    </location>
</feature>
<evidence type="ECO:0000256" key="4">
    <source>
        <dbReference type="ARBA" id="ARBA00022821"/>
    </source>
</evidence>
<dbReference type="Proteomes" id="UP000075714">
    <property type="component" value="Unassembled WGS sequence"/>
</dbReference>